<dbReference type="AlphaFoldDB" id="A0A7R9QIN4"/>
<gene>
    <name evidence="2" type="ORF">OSB1V03_LOCUS20909</name>
</gene>
<proteinExistence type="predicted"/>
<evidence type="ECO:0000313" key="3">
    <source>
        <dbReference type="Proteomes" id="UP000759131"/>
    </source>
</evidence>
<feature type="compositionally biased region" description="Low complexity" evidence="1">
    <location>
        <begin position="1"/>
        <end position="15"/>
    </location>
</feature>
<keyword evidence="3" id="KW-1185">Reference proteome</keyword>
<feature type="compositionally biased region" description="Basic and acidic residues" evidence="1">
    <location>
        <begin position="61"/>
        <end position="71"/>
    </location>
</feature>
<dbReference type="Proteomes" id="UP000759131">
    <property type="component" value="Unassembled WGS sequence"/>
</dbReference>
<feature type="non-terminal residue" evidence="2">
    <location>
        <position position="1"/>
    </location>
</feature>
<feature type="region of interest" description="Disordered" evidence="1">
    <location>
        <begin position="1"/>
        <end position="195"/>
    </location>
</feature>
<feature type="compositionally biased region" description="Polar residues" evidence="1">
    <location>
        <begin position="136"/>
        <end position="156"/>
    </location>
</feature>
<protein>
    <submittedName>
        <fullName evidence="2">Uncharacterized protein</fullName>
    </submittedName>
</protein>
<organism evidence="2">
    <name type="scientific">Medioppia subpectinata</name>
    <dbReference type="NCBI Taxonomy" id="1979941"/>
    <lineage>
        <taxon>Eukaryota</taxon>
        <taxon>Metazoa</taxon>
        <taxon>Ecdysozoa</taxon>
        <taxon>Arthropoda</taxon>
        <taxon>Chelicerata</taxon>
        <taxon>Arachnida</taxon>
        <taxon>Acari</taxon>
        <taxon>Acariformes</taxon>
        <taxon>Sarcoptiformes</taxon>
        <taxon>Oribatida</taxon>
        <taxon>Brachypylina</taxon>
        <taxon>Oppioidea</taxon>
        <taxon>Oppiidae</taxon>
        <taxon>Medioppia</taxon>
    </lineage>
</organism>
<reference evidence="2" key="1">
    <citation type="submission" date="2020-11" db="EMBL/GenBank/DDBJ databases">
        <authorList>
            <person name="Tran Van P."/>
        </authorList>
    </citation>
    <scope>NUCLEOTIDE SEQUENCE</scope>
</reference>
<feature type="compositionally biased region" description="Low complexity" evidence="1">
    <location>
        <begin position="106"/>
        <end position="116"/>
    </location>
</feature>
<dbReference type="EMBL" id="CAJPIZ010036467">
    <property type="protein sequence ID" value="CAG2120963.1"/>
    <property type="molecule type" value="Genomic_DNA"/>
</dbReference>
<name>A0A7R9QIN4_9ACAR</name>
<evidence type="ECO:0000256" key="1">
    <source>
        <dbReference type="SAM" id="MobiDB-lite"/>
    </source>
</evidence>
<accession>A0A7R9QIN4</accession>
<dbReference type="EMBL" id="OC891042">
    <property type="protein sequence ID" value="CAD7646289.1"/>
    <property type="molecule type" value="Genomic_DNA"/>
</dbReference>
<evidence type="ECO:0000313" key="2">
    <source>
        <dbReference type="EMBL" id="CAD7646289.1"/>
    </source>
</evidence>
<sequence>SSSGSGAATSVGQQQPQTIDRKRRKKANDVQPADQQPNGPFPYHPMVLPRLSASKQMRGNEGNKKINEYFKHSSPSRYGGTKSPTATHSFYMYPPSPGGPAGLGTLGSPTTGGPLAVSELSSMMAPPVPAQRPPVGNSTKNSQQSCQPSLSSNMYSQPYVPPVSVGLTGGQSPSTTMQSPGLTIGAGVPQVTTPPMCSRAVQTDLTVKSLRD</sequence>
<feature type="compositionally biased region" description="Polar residues" evidence="1">
    <location>
        <begin position="170"/>
        <end position="181"/>
    </location>
</feature>
<feature type="non-terminal residue" evidence="2">
    <location>
        <position position="212"/>
    </location>
</feature>